<proteinExistence type="predicted"/>
<dbReference type="InterPro" id="IPR002937">
    <property type="entry name" value="Amino_oxidase"/>
</dbReference>
<dbReference type="PROSITE" id="PS51257">
    <property type="entry name" value="PROKAR_LIPOPROTEIN"/>
    <property type="match status" value="1"/>
</dbReference>
<dbReference type="Pfam" id="PF01593">
    <property type="entry name" value="Amino_oxidase"/>
    <property type="match status" value="1"/>
</dbReference>
<dbReference type="PANTHER" id="PTHR16128:SF5">
    <property type="entry name" value="FAD_NAD(P)-BINDING OXIDOREDUCTASE FAMILY PROTEIN"/>
    <property type="match status" value="1"/>
</dbReference>
<dbReference type="PANTHER" id="PTHR16128">
    <property type="entry name" value="FAD/NAD(P)-BINDING OXIDOREDUCTASE FAMILY PROTEIN"/>
    <property type="match status" value="1"/>
</dbReference>
<keyword evidence="3" id="KW-1185">Reference proteome</keyword>
<dbReference type="Proteomes" id="UP001597216">
    <property type="component" value="Unassembled WGS sequence"/>
</dbReference>
<dbReference type="Pfam" id="PF13450">
    <property type="entry name" value="NAD_binding_8"/>
    <property type="match status" value="1"/>
</dbReference>
<feature type="domain" description="Amine oxidase" evidence="1">
    <location>
        <begin position="87"/>
        <end position="306"/>
    </location>
</feature>
<evidence type="ECO:0000313" key="3">
    <source>
        <dbReference type="Proteomes" id="UP001597216"/>
    </source>
</evidence>
<protein>
    <submittedName>
        <fullName evidence="2">NAD(P)/FAD-dependent oxidoreductase</fullName>
    </submittedName>
</protein>
<sequence>MRLAIIGAGLAGLACAERLRARGLEARLFDKGKGPSGRLASRRIATHLGEAVFDMGAQYFTVRDRDFAAQVAQWLAKDLVAPWPEAGSGAWVGVPTMAAPLKAMAANHDIRWNTFVGGVSREGRVWRLHLKEGDEAPFDAVIIALPAEQAMPLLALNDIDFMNRSAASVSQPCWTGLFAFDAPLETSSPVLRDGRVLAWAARNTSKPDRAGPEAWVAQAQPAWSQAHLERTPDEVADILLAELFEITGVPPRRPLASHAHRWRFARSTGLDIGPLWSPALRLGVCGDWLLAPRVESAWLSGHRLAEIMSRDLARLLDGDAA</sequence>
<name>A0ABW3T5G4_9CAUL</name>
<evidence type="ECO:0000313" key="2">
    <source>
        <dbReference type="EMBL" id="MFD1192096.1"/>
    </source>
</evidence>
<accession>A0ABW3T5G4</accession>
<dbReference type="Gene3D" id="3.90.660.10">
    <property type="match status" value="1"/>
</dbReference>
<gene>
    <name evidence="2" type="ORF">ACFQ27_16020</name>
</gene>
<dbReference type="Gene3D" id="3.50.50.60">
    <property type="entry name" value="FAD/NAD(P)-binding domain"/>
    <property type="match status" value="1"/>
</dbReference>
<organism evidence="2 3">
    <name type="scientific">Phenylobacterium conjunctum</name>
    <dbReference type="NCBI Taxonomy" id="1298959"/>
    <lineage>
        <taxon>Bacteria</taxon>
        <taxon>Pseudomonadati</taxon>
        <taxon>Pseudomonadota</taxon>
        <taxon>Alphaproteobacteria</taxon>
        <taxon>Caulobacterales</taxon>
        <taxon>Caulobacteraceae</taxon>
        <taxon>Phenylobacterium</taxon>
    </lineage>
</organism>
<dbReference type="EMBL" id="JBHTLQ010000043">
    <property type="protein sequence ID" value="MFD1192096.1"/>
    <property type="molecule type" value="Genomic_DNA"/>
</dbReference>
<dbReference type="RefSeq" id="WP_377354315.1">
    <property type="nucleotide sequence ID" value="NZ_JBHTLQ010000043.1"/>
</dbReference>
<dbReference type="InterPro" id="IPR036188">
    <property type="entry name" value="FAD/NAD-bd_sf"/>
</dbReference>
<reference evidence="3" key="1">
    <citation type="journal article" date="2019" name="Int. J. Syst. Evol. Microbiol.">
        <title>The Global Catalogue of Microorganisms (GCM) 10K type strain sequencing project: providing services to taxonomists for standard genome sequencing and annotation.</title>
        <authorList>
            <consortium name="The Broad Institute Genomics Platform"/>
            <consortium name="The Broad Institute Genome Sequencing Center for Infectious Disease"/>
            <person name="Wu L."/>
            <person name="Ma J."/>
        </authorList>
    </citation>
    <scope>NUCLEOTIDE SEQUENCE [LARGE SCALE GENOMIC DNA]</scope>
    <source>
        <strain evidence="3">CCUG 55074</strain>
    </source>
</reference>
<evidence type="ECO:0000259" key="1">
    <source>
        <dbReference type="Pfam" id="PF01593"/>
    </source>
</evidence>
<comment type="caution">
    <text evidence="2">The sequence shown here is derived from an EMBL/GenBank/DDBJ whole genome shotgun (WGS) entry which is preliminary data.</text>
</comment>
<dbReference type="SUPFAM" id="SSF51905">
    <property type="entry name" value="FAD/NAD(P)-binding domain"/>
    <property type="match status" value="1"/>
</dbReference>